<evidence type="ECO:0000259" key="27">
    <source>
        <dbReference type="PROSITE" id="PS51030"/>
    </source>
</evidence>
<evidence type="ECO:0000256" key="12">
    <source>
        <dbReference type="ARBA" id="ARBA00023125"/>
    </source>
</evidence>
<dbReference type="AlphaFoldDB" id="A0AAD4UIY9"/>
<evidence type="ECO:0000256" key="7">
    <source>
        <dbReference type="ARBA" id="ARBA00022833"/>
    </source>
</evidence>
<dbReference type="GO" id="GO:0000978">
    <property type="term" value="F:RNA polymerase II cis-regulatory region sequence-specific DNA binding"/>
    <property type="evidence" value="ECO:0007669"/>
    <property type="project" value="TreeGrafter"/>
</dbReference>
<dbReference type="FunFam" id="1.10.565.10:FF:000015">
    <property type="entry name" value="Nuclear receptor subfamily 6 group A member 1"/>
    <property type="match status" value="1"/>
</dbReference>
<dbReference type="PRINTS" id="PR00047">
    <property type="entry name" value="STROIDFINGER"/>
</dbReference>
<evidence type="ECO:0000256" key="20">
    <source>
        <dbReference type="ARBA" id="ARBA00064559"/>
    </source>
</evidence>
<evidence type="ECO:0000256" key="16">
    <source>
        <dbReference type="ARBA" id="ARBA00023242"/>
    </source>
</evidence>
<feature type="compositionally biased region" description="Low complexity" evidence="26">
    <location>
        <begin position="272"/>
        <end position="286"/>
    </location>
</feature>
<feature type="region of interest" description="Disordered" evidence="26">
    <location>
        <begin position="681"/>
        <end position="728"/>
    </location>
</feature>
<keyword evidence="9" id="KW-0007">Acetylation</keyword>
<keyword evidence="5" id="KW-0479">Metal-binding</keyword>
<evidence type="ECO:0000256" key="11">
    <source>
        <dbReference type="ARBA" id="ARBA00023121"/>
    </source>
</evidence>
<keyword evidence="11" id="KW-0446">Lipid-binding</keyword>
<dbReference type="GO" id="GO:0090575">
    <property type="term" value="C:RNA polymerase II transcription regulator complex"/>
    <property type="evidence" value="ECO:0007669"/>
    <property type="project" value="TreeGrafter"/>
</dbReference>
<keyword evidence="13" id="KW-0010">Activator</keyword>
<evidence type="ECO:0000256" key="5">
    <source>
        <dbReference type="ARBA" id="ARBA00022723"/>
    </source>
</evidence>
<dbReference type="CDD" id="cd07167">
    <property type="entry name" value="NR_DBD_Lrh-1_like"/>
    <property type="match status" value="1"/>
</dbReference>
<keyword evidence="30" id="KW-1185">Reference proteome</keyword>
<evidence type="ECO:0000256" key="24">
    <source>
        <dbReference type="ARBA" id="ARBA00080824"/>
    </source>
</evidence>
<evidence type="ECO:0000256" key="21">
    <source>
        <dbReference type="ARBA" id="ARBA00073253"/>
    </source>
</evidence>
<dbReference type="InterPro" id="IPR016355">
    <property type="entry name" value="NR5-like"/>
</dbReference>
<dbReference type="SMART" id="SM00399">
    <property type="entry name" value="ZnF_C4"/>
    <property type="match status" value="2"/>
</dbReference>
<feature type="region of interest" description="Disordered" evidence="26">
    <location>
        <begin position="215"/>
        <end position="235"/>
    </location>
</feature>
<evidence type="ECO:0000256" key="19">
    <source>
        <dbReference type="ARBA" id="ARBA00042570"/>
    </source>
</evidence>
<evidence type="ECO:0000256" key="1">
    <source>
        <dbReference type="ARBA" id="ARBA00004123"/>
    </source>
</evidence>
<proteinExistence type="inferred from homology"/>
<feature type="domain" description="NR LBD" evidence="28">
    <location>
        <begin position="302"/>
        <end position="533"/>
    </location>
</feature>
<organism evidence="29 30">
    <name type="scientific">Ovis ammon polii</name>
    <dbReference type="NCBI Taxonomy" id="230172"/>
    <lineage>
        <taxon>Eukaryota</taxon>
        <taxon>Metazoa</taxon>
        <taxon>Chordata</taxon>
        <taxon>Craniata</taxon>
        <taxon>Vertebrata</taxon>
        <taxon>Euteleostomi</taxon>
        <taxon>Mammalia</taxon>
        <taxon>Eutheria</taxon>
        <taxon>Laurasiatheria</taxon>
        <taxon>Artiodactyla</taxon>
        <taxon>Ruminantia</taxon>
        <taxon>Pecora</taxon>
        <taxon>Bovidae</taxon>
        <taxon>Caprinae</taxon>
        <taxon>Ovis</taxon>
    </lineage>
</organism>
<evidence type="ECO:0000256" key="3">
    <source>
        <dbReference type="ARBA" id="ARBA00022499"/>
    </source>
</evidence>
<dbReference type="InterPro" id="IPR001628">
    <property type="entry name" value="Znf_hrmn_rcpt"/>
</dbReference>
<keyword evidence="15" id="KW-0675">Receptor</keyword>
<dbReference type="FunFam" id="1.10.565.10:FF:000011">
    <property type="entry name" value="Nuclear receptor subfamily 5, group A, member 2"/>
    <property type="match status" value="1"/>
</dbReference>
<dbReference type="SUPFAM" id="SSF48508">
    <property type="entry name" value="Nuclear receptor ligand-binding domain"/>
    <property type="match status" value="2"/>
</dbReference>
<dbReference type="PRINTS" id="PR00398">
    <property type="entry name" value="STRDHORMONER"/>
</dbReference>
<evidence type="ECO:0000256" key="23">
    <source>
        <dbReference type="ARBA" id="ARBA00079412"/>
    </source>
</evidence>
<dbReference type="PROSITE" id="PS51843">
    <property type="entry name" value="NR_LBD"/>
    <property type="match status" value="2"/>
</dbReference>
<keyword evidence="3" id="KW-1017">Isopeptide bond</keyword>
<keyword evidence="12" id="KW-0238">DNA-binding</keyword>
<dbReference type="InterPro" id="IPR013088">
    <property type="entry name" value="Znf_NHR/GATA"/>
</dbReference>
<feature type="region of interest" description="Disordered" evidence="26">
    <location>
        <begin position="247"/>
        <end position="287"/>
    </location>
</feature>
<dbReference type="GO" id="GO:0004879">
    <property type="term" value="F:nuclear receptor activity"/>
    <property type="evidence" value="ECO:0007669"/>
    <property type="project" value="InterPro"/>
</dbReference>
<keyword evidence="14" id="KW-0804">Transcription</keyword>
<feature type="region of interest" description="Disordered" evidence="26">
    <location>
        <begin position="1"/>
        <end position="36"/>
    </location>
</feature>
<dbReference type="GO" id="GO:0008289">
    <property type="term" value="F:lipid binding"/>
    <property type="evidence" value="ECO:0007669"/>
    <property type="project" value="UniProtKB-KW"/>
</dbReference>
<evidence type="ECO:0000313" key="30">
    <source>
        <dbReference type="Proteomes" id="UP001214576"/>
    </source>
</evidence>
<reference evidence="29" key="1">
    <citation type="submission" date="2022-03" db="EMBL/GenBank/DDBJ databases">
        <title>Genomic analyses of argali, domestic sheep and their hybrids provide insights into chromosomal evolution, heterosis and genetic basis of agronomic traits.</title>
        <authorList>
            <person name="Li M."/>
        </authorList>
    </citation>
    <scope>NUCLEOTIDE SEQUENCE</scope>
    <source>
        <strain evidence="29">CAU-MHL-2022a</strain>
        <tissue evidence="29">Skin</tissue>
    </source>
</reference>
<evidence type="ECO:0000256" key="4">
    <source>
        <dbReference type="ARBA" id="ARBA00022553"/>
    </source>
</evidence>
<feature type="compositionally biased region" description="Pro residues" evidence="26">
    <location>
        <begin position="697"/>
        <end position="709"/>
    </location>
</feature>
<comment type="similarity">
    <text evidence="17">Belongs to the nuclear hormone receptor family. NR6 subfamily.</text>
</comment>
<dbReference type="Gene3D" id="3.30.50.10">
    <property type="entry name" value="Erythroid Transcription Factor GATA-1, subunit A"/>
    <property type="match status" value="2"/>
</dbReference>
<dbReference type="Gene3D" id="1.10.565.10">
    <property type="entry name" value="Retinoid X Receptor"/>
    <property type="match status" value="2"/>
</dbReference>
<name>A0AAD4UIY9_OVIAM</name>
<keyword evidence="7" id="KW-0862">Zinc</keyword>
<dbReference type="Pfam" id="PF00104">
    <property type="entry name" value="Hormone_recep"/>
    <property type="match status" value="2"/>
</dbReference>
<sequence>MERDELPPSGGGGGGGSAGFLEPPAALPPPPRNGGLLSGRIGRAQLKHYTFPAVFPLRPRSNPVKVGEVSLVSVGTSQLPGVHRACNFLFSESPIFLQLQALCPTACDSVLTNRYCPVGRMVAGTKELLSGFYSNPDDRAEQRTCLICGDRATGLHYGIISCEGCKGFFKRSICNKRVYRCTRDKNCVMSRKQRNRCQYCRLLKCLQMGMNRKAIREDGMPGGRNKSIGPVQISEEEIERIMSGQEFEEEANHWSNHGDSDHSSPGNRASESKQPSPGSTLSSSYSAHSPLLPPQARSLDPQSYSLIHQLVSAEDLEPLGTPMLIEDGYAVTQAELFALLCRLADELLFRQIAWIKKLPFFCELSIKDYTCLLSSTWQELILLSSLTVYSKQIFGELADITAKYSPSDEELHRFSDEGMEVIERLIYLYHKFHQLKVSNEEYACMKAINFLNQDIRGLTSASQLEQLNKRYWYICQDFTEYKYTHQPNRFPDLMMCLPEIRYIAGKMVNVPLEQLPLLFKGKVTVLRRKLRLGGFTLSLERLSRTYLKALHLSQRIPNPPGPLHSEADAVGMDYSYDEDLDELCPVCGDKVSGYHYGLLTCESCKGFFKRTVQNNKHYTCTESQSCKIDKTQRKRCPFCRFQKCLTVGMRLEAVRADRMRGGRNKFGPMYKRDRALKQQKKAQIRANGFKLETGPPVGVPPPPPPPPDYMLPHGLHASEPKGLASGPPAGPLGDFGAPALPMAVPSTHGPLAGYLYPAFPGRAIKSEYPEPYASPPQAGPPYGYPEPFSGGPGVPELILQLLQLEPDEDQVRARIVSCLQEPAKGRPDQPAPFSLLCRMADQTFISIVDWARRCMVFKELEVADQMTLLQNCWSELLVFDHIYRQIQHGKESSILLVTGQEVELTTVAAQAGSLLHSLVLRAQELVLQLHALQLDRQEFVCLKFLILFSLDVKFLNNHSLVKEAQEKANAALLDYTLCHYPHCGDKFQQLLLCLVEVRALSMQAKEYLYHKHLGNEMPRNNLLIEMLQAKQT</sequence>
<dbReference type="SUPFAM" id="SSF57716">
    <property type="entry name" value="Glucocorticoid receptor-like (DNA-binding domain)"/>
    <property type="match status" value="2"/>
</dbReference>
<feature type="compositionally biased region" description="Basic and acidic residues" evidence="26">
    <location>
        <begin position="250"/>
        <end position="262"/>
    </location>
</feature>
<dbReference type="PANTHER" id="PTHR24086:SF24">
    <property type="entry name" value="STEROIDOGENIC FACTOR 1"/>
    <property type="match status" value="1"/>
</dbReference>
<feature type="domain" description="Nuclear receptor" evidence="27">
    <location>
        <begin position="581"/>
        <end position="656"/>
    </location>
</feature>
<comment type="similarity">
    <text evidence="2">Belongs to the nuclear hormone receptor family. NR5 subfamily.</text>
</comment>
<keyword evidence="8" id="KW-0832">Ubl conjugation</keyword>
<dbReference type="InterPro" id="IPR000536">
    <property type="entry name" value="Nucl_hrmn_rcpt_lig-bd"/>
</dbReference>
<keyword evidence="16" id="KW-0539">Nucleus</keyword>
<dbReference type="CDD" id="cd07169">
    <property type="entry name" value="NR_DBD_GCNF_like"/>
    <property type="match status" value="1"/>
</dbReference>
<dbReference type="SMART" id="SM00430">
    <property type="entry name" value="HOLI"/>
    <property type="match status" value="2"/>
</dbReference>
<evidence type="ECO:0000256" key="6">
    <source>
        <dbReference type="ARBA" id="ARBA00022771"/>
    </source>
</evidence>
<feature type="compositionally biased region" description="Gly residues" evidence="26">
    <location>
        <begin position="9"/>
        <end position="18"/>
    </location>
</feature>
<comment type="subcellular location">
    <subcellularLocation>
        <location evidence="1">Nucleus</location>
    </subcellularLocation>
</comment>
<dbReference type="FunFam" id="3.30.50.10:FF:000006">
    <property type="entry name" value="Nuclear receptor subfamily 5 group A member"/>
    <property type="match status" value="2"/>
</dbReference>
<evidence type="ECO:0000256" key="14">
    <source>
        <dbReference type="ARBA" id="ARBA00023163"/>
    </source>
</evidence>
<evidence type="ECO:0000256" key="22">
    <source>
        <dbReference type="ARBA" id="ARBA00077732"/>
    </source>
</evidence>
<dbReference type="PROSITE" id="PS51030">
    <property type="entry name" value="NUCLEAR_REC_DBD_2"/>
    <property type="match status" value="2"/>
</dbReference>
<dbReference type="CDD" id="cd07070">
    <property type="entry name" value="NR_LBD_SF-1"/>
    <property type="match status" value="1"/>
</dbReference>
<keyword evidence="6" id="KW-0863">Zinc-finger</keyword>
<dbReference type="PANTHER" id="PTHR24086">
    <property type="entry name" value="NUCLEAR RECEPTOR SUBFAMILY 5 GROUP A"/>
    <property type="match status" value="1"/>
</dbReference>
<dbReference type="PROSITE" id="PS00031">
    <property type="entry name" value="NUCLEAR_REC_DBD_1"/>
    <property type="match status" value="2"/>
</dbReference>
<dbReference type="GO" id="GO:0009755">
    <property type="term" value="P:hormone-mediated signaling pathway"/>
    <property type="evidence" value="ECO:0007669"/>
    <property type="project" value="TreeGrafter"/>
</dbReference>
<comment type="subunit">
    <text evidence="20">Homodimer. Interacts with UIMC1.</text>
</comment>
<dbReference type="InterPro" id="IPR001723">
    <property type="entry name" value="Nuclear_hrmn_rcpt"/>
</dbReference>
<dbReference type="GO" id="GO:2000741">
    <property type="term" value="P:positive regulation of mesenchymal stem cell differentiation"/>
    <property type="evidence" value="ECO:0007669"/>
    <property type="project" value="UniProtKB-ARBA"/>
</dbReference>
<feature type="domain" description="NR LBD" evidence="28">
    <location>
        <begin position="793"/>
        <end position="1030"/>
    </location>
</feature>
<evidence type="ECO:0000256" key="17">
    <source>
        <dbReference type="ARBA" id="ARBA00037977"/>
    </source>
</evidence>
<evidence type="ECO:0000256" key="13">
    <source>
        <dbReference type="ARBA" id="ARBA00023159"/>
    </source>
</evidence>
<evidence type="ECO:0000256" key="18">
    <source>
        <dbReference type="ARBA" id="ARBA00040735"/>
    </source>
</evidence>
<evidence type="ECO:0000256" key="10">
    <source>
        <dbReference type="ARBA" id="ARBA00023015"/>
    </source>
</evidence>
<evidence type="ECO:0000256" key="9">
    <source>
        <dbReference type="ARBA" id="ARBA00022990"/>
    </source>
</evidence>
<protein>
    <recommendedName>
        <fullName evidence="21">Nuclear receptor subfamily 6 group A member 1</fullName>
    </recommendedName>
    <alternativeName>
        <fullName evidence="23">Adrenal 4-binding protein</fullName>
    </alternativeName>
    <alternativeName>
        <fullName evidence="25">Fushi tarazu factor homolog 1</fullName>
    </alternativeName>
    <alternativeName>
        <fullName evidence="24">Germ cell nuclear factor</fullName>
    </alternativeName>
    <alternativeName>
        <fullName evidence="19">Nuclear receptor subfamily 5 group A member 1</fullName>
    </alternativeName>
    <alternativeName>
        <fullName evidence="22">Steroid hormone receptor Ad4BP</fullName>
    </alternativeName>
    <alternativeName>
        <fullName evidence="18">Steroidogenic factor 1</fullName>
    </alternativeName>
</protein>
<feature type="domain" description="Nuclear receptor" evidence="27">
    <location>
        <begin position="142"/>
        <end position="217"/>
    </location>
</feature>
<comment type="caution">
    <text evidence="29">The sequence shown here is derived from an EMBL/GenBank/DDBJ whole genome shotgun (WGS) entry which is preliminary data.</text>
</comment>
<dbReference type="Pfam" id="PF00105">
    <property type="entry name" value="zf-C4"/>
    <property type="match status" value="2"/>
</dbReference>
<gene>
    <name evidence="29" type="ORF">MG293_003967</name>
</gene>
<evidence type="ECO:0000256" key="26">
    <source>
        <dbReference type="SAM" id="MobiDB-lite"/>
    </source>
</evidence>
<dbReference type="EMBL" id="JAKZEL010000002">
    <property type="protein sequence ID" value="KAI4547412.1"/>
    <property type="molecule type" value="Genomic_DNA"/>
</dbReference>
<dbReference type="InterPro" id="IPR035500">
    <property type="entry name" value="NHR-like_dom_sf"/>
</dbReference>
<keyword evidence="10" id="KW-0805">Transcription regulation</keyword>
<dbReference type="GO" id="GO:0009888">
    <property type="term" value="P:tissue development"/>
    <property type="evidence" value="ECO:0007669"/>
    <property type="project" value="TreeGrafter"/>
</dbReference>
<evidence type="ECO:0000259" key="28">
    <source>
        <dbReference type="PROSITE" id="PS51843"/>
    </source>
</evidence>
<dbReference type="GO" id="GO:0008270">
    <property type="term" value="F:zinc ion binding"/>
    <property type="evidence" value="ECO:0007669"/>
    <property type="project" value="UniProtKB-KW"/>
</dbReference>
<dbReference type="CDD" id="cd06953">
    <property type="entry name" value="NR_LBD_DHR4_like"/>
    <property type="match status" value="1"/>
</dbReference>
<dbReference type="Proteomes" id="UP001214576">
    <property type="component" value="Unassembled WGS sequence"/>
</dbReference>
<keyword evidence="4" id="KW-0597">Phosphoprotein</keyword>
<evidence type="ECO:0000256" key="2">
    <source>
        <dbReference type="ARBA" id="ARBA00007536"/>
    </source>
</evidence>
<evidence type="ECO:0000256" key="25">
    <source>
        <dbReference type="ARBA" id="ARBA00081021"/>
    </source>
</evidence>
<accession>A0AAD4UIY9</accession>
<evidence type="ECO:0000256" key="15">
    <source>
        <dbReference type="ARBA" id="ARBA00023170"/>
    </source>
</evidence>
<evidence type="ECO:0000256" key="8">
    <source>
        <dbReference type="ARBA" id="ARBA00022843"/>
    </source>
</evidence>
<evidence type="ECO:0000313" key="29">
    <source>
        <dbReference type="EMBL" id="KAI4547412.1"/>
    </source>
</evidence>